<dbReference type="EMBL" id="MT141475">
    <property type="protein sequence ID" value="QJA62579.1"/>
    <property type="molecule type" value="Genomic_DNA"/>
</dbReference>
<dbReference type="AlphaFoldDB" id="A0A6M3KHG3"/>
<evidence type="ECO:0000313" key="3">
    <source>
        <dbReference type="EMBL" id="QJI00595.1"/>
    </source>
</evidence>
<organism evidence="2">
    <name type="scientific">viral metagenome</name>
    <dbReference type="NCBI Taxonomy" id="1070528"/>
    <lineage>
        <taxon>unclassified sequences</taxon>
        <taxon>metagenomes</taxon>
        <taxon>organismal metagenomes</taxon>
    </lineage>
</organism>
<dbReference type="EMBL" id="MT142454">
    <property type="protein sequence ID" value="QJA81292.1"/>
    <property type="molecule type" value="Genomic_DNA"/>
</dbReference>
<reference evidence="2" key="1">
    <citation type="submission" date="2020-03" db="EMBL/GenBank/DDBJ databases">
        <title>The deep terrestrial virosphere.</title>
        <authorList>
            <person name="Holmfeldt K."/>
            <person name="Nilsson E."/>
            <person name="Simone D."/>
            <person name="Lopez-Fernandez M."/>
            <person name="Wu X."/>
            <person name="de Brujin I."/>
            <person name="Lundin D."/>
            <person name="Andersson A."/>
            <person name="Bertilsson S."/>
            <person name="Dopson M."/>
        </authorList>
    </citation>
    <scope>NUCLEOTIDE SEQUENCE</scope>
    <source>
        <strain evidence="2">MM415A00556</strain>
        <strain evidence="1">MM415B00751</strain>
        <strain evidence="3">TM448B01999</strain>
    </source>
</reference>
<gene>
    <name evidence="2" type="ORF">MM415A00556_0012</name>
    <name evidence="1" type="ORF">MM415B00751_0015</name>
    <name evidence="3" type="ORF">TM448B01999_0003</name>
</gene>
<name>A0A6M3KHG3_9ZZZZ</name>
<sequence>MYDIRQSIETLGVEPFANTLVQELGGGYFYVEANCGDECQSEDENYTFKQIDKKVVTGATYPDGEAKYDTKTEFWQYRIHSIPLRLAWFVIDALTLKASAANLGNHSYPEGRQRVYLPAGVEIFGRQINQITEIPAEMGPVVVEIL</sequence>
<accession>A0A6M3KHG3</accession>
<evidence type="ECO:0000313" key="1">
    <source>
        <dbReference type="EMBL" id="QJA62579.1"/>
    </source>
</evidence>
<proteinExistence type="predicted"/>
<protein>
    <submittedName>
        <fullName evidence="2">Uncharacterized protein</fullName>
    </submittedName>
</protein>
<evidence type="ECO:0000313" key="2">
    <source>
        <dbReference type="EMBL" id="QJA81292.1"/>
    </source>
</evidence>
<dbReference type="EMBL" id="MT144863">
    <property type="protein sequence ID" value="QJI00595.1"/>
    <property type="molecule type" value="Genomic_DNA"/>
</dbReference>